<dbReference type="InterPro" id="IPR043136">
    <property type="entry name" value="B30.2/SPRY_sf"/>
</dbReference>
<dbReference type="Gene3D" id="2.60.120.920">
    <property type="match status" value="1"/>
</dbReference>
<feature type="compositionally biased region" description="Low complexity" evidence="1">
    <location>
        <begin position="1"/>
        <end position="10"/>
    </location>
</feature>
<feature type="compositionally biased region" description="Polar residues" evidence="1">
    <location>
        <begin position="22"/>
        <end position="40"/>
    </location>
</feature>
<evidence type="ECO:0000313" key="2">
    <source>
        <dbReference type="EnsemblMetazoa" id="AMIN007612-PA"/>
    </source>
</evidence>
<protein>
    <submittedName>
        <fullName evidence="2">Uncharacterized protein</fullName>
    </submittedName>
</protein>
<sequence>MADNAPAAAASSVKCGDGGQPLDSSLKSSKKMFNTNNNVQGASGSSSNNNGAAPGATPNATAIPIDRLRMLYPNVNEAVDPLPRSWSLQDKCSTIGLTQNNLRVHYKASSLERECGRVVYRSARPYI</sequence>
<dbReference type="VEuPathDB" id="VectorBase:AMIN007612"/>
<accession>A0A182WB84</accession>
<reference evidence="3" key="1">
    <citation type="submission" date="2013-03" db="EMBL/GenBank/DDBJ databases">
        <title>The Genome Sequence of Anopheles minimus MINIMUS1.</title>
        <authorList>
            <consortium name="The Broad Institute Genomics Platform"/>
            <person name="Neafsey D.E."/>
            <person name="Walton C."/>
            <person name="Walker B."/>
            <person name="Young S.K."/>
            <person name="Zeng Q."/>
            <person name="Gargeya S."/>
            <person name="Fitzgerald M."/>
            <person name="Haas B."/>
            <person name="Abouelleil A."/>
            <person name="Allen A.W."/>
            <person name="Alvarado L."/>
            <person name="Arachchi H.M."/>
            <person name="Berlin A.M."/>
            <person name="Chapman S.B."/>
            <person name="Gainer-Dewar J."/>
            <person name="Goldberg J."/>
            <person name="Griggs A."/>
            <person name="Gujja S."/>
            <person name="Hansen M."/>
            <person name="Howarth C."/>
            <person name="Imamovic A."/>
            <person name="Ireland A."/>
            <person name="Larimer J."/>
            <person name="McCowan C."/>
            <person name="Murphy C."/>
            <person name="Pearson M."/>
            <person name="Poon T.W."/>
            <person name="Priest M."/>
            <person name="Roberts A."/>
            <person name="Saif S."/>
            <person name="Shea T."/>
            <person name="Sisk P."/>
            <person name="Sykes S."/>
            <person name="Wortman J."/>
            <person name="Nusbaum C."/>
            <person name="Birren B."/>
        </authorList>
    </citation>
    <scope>NUCLEOTIDE SEQUENCE [LARGE SCALE GENOMIC DNA]</scope>
    <source>
        <strain evidence="3">MINIMUS1</strain>
    </source>
</reference>
<dbReference type="EnsemblMetazoa" id="AMIN007612-RA">
    <property type="protein sequence ID" value="AMIN007612-PA"/>
    <property type="gene ID" value="AMIN007612"/>
</dbReference>
<feature type="region of interest" description="Disordered" evidence="1">
    <location>
        <begin position="1"/>
        <end position="60"/>
    </location>
</feature>
<organism evidence="2 3">
    <name type="scientific">Anopheles minimus</name>
    <dbReference type="NCBI Taxonomy" id="112268"/>
    <lineage>
        <taxon>Eukaryota</taxon>
        <taxon>Metazoa</taxon>
        <taxon>Ecdysozoa</taxon>
        <taxon>Arthropoda</taxon>
        <taxon>Hexapoda</taxon>
        <taxon>Insecta</taxon>
        <taxon>Pterygota</taxon>
        <taxon>Neoptera</taxon>
        <taxon>Endopterygota</taxon>
        <taxon>Diptera</taxon>
        <taxon>Nematocera</taxon>
        <taxon>Culicoidea</taxon>
        <taxon>Culicidae</taxon>
        <taxon>Anophelinae</taxon>
        <taxon>Anopheles</taxon>
    </lineage>
</organism>
<keyword evidence="3" id="KW-1185">Reference proteome</keyword>
<evidence type="ECO:0000256" key="1">
    <source>
        <dbReference type="SAM" id="MobiDB-lite"/>
    </source>
</evidence>
<feature type="compositionally biased region" description="Low complexity" evidence="1">
    <location>
        <begin position="41"/>
        <end position="60"/>
    </location>
</feature>
<dbReference type="STRING" id="112268.A0A182WB84"/>
<proteinExistence type="predicted"/>
<name>A0A182WB84_9DIPT</name>
<dbReference type="AlphaFoldDB" id="A0A182WB84"/>
<reference evidence="2" key="2">
    <citation type="submission" date="2020-05" db="UniProtKB">
        <authorList>
            <consortium name="EnsemblMetazoa"/>
        </authorList>
    </citation>
    <scope>IDENTIFICATION</scope>
    <source>
        <strain evidence="2">MINIMUS1</strain>
    </source>
</reference>
<evidence type="ECO:0000313" key="3">
    <source>
        <dbReference type="Proteomes" id="UP000075920"/>
    </source>
</evidence>
<dbReference type="Proteomes" id="UP000075920">
    <property type="component" value="Unassembled WGS sequence"/>
</dbReference>